<feature type="transmembrane region" description="Helical" evidence="1">
    <location>
        <begin position="73"/>
        <end position="97"/>
    </location>
</feature>
<evidence type="ECO:0000313" key="2">
    <source>
        <dbReference type="EMBL" id="RDB31678.1"/>
    </source>
</evidence>
<keyword evidence="1" id="KW-1133">Transmembrane helix</keyword>
<accession>A0A369KCP3</accession>
<dbReference type="RefSeq" id="WP_114544160.1">
    <property type="nucleotide sequence ID" value="NZ_QQBG01000009.1"/>
</dbReference>
<feature type="transmembrane region" description="Helical" evidence="1">
    <location>
        <begin position="40"/>
        <end position="61"/>
    </location>
</feature>
<proteinExistence type="predicted"/>
<evidence type="ECO:0000313" key="3">
    <source>
        <dbReference type="Proteomes" id="UP000253816"/>
    </source>
</evidence>
<keyword evidence="1" id="KW-0472">Membrane</keyword>
<comment type="caution">
    <text evidence="2">The sequence shown here is derived from an EMBL/GenBank/DDBJ whole genome shotgun (WGS) entry which is preliminary data.</text>
</comment>
<feature type="transmembrane region" description="Helical" evidence="1">
    <location>
        <begin position="104"/>
        <end position="121"/>
    </location>
</feature>
<feature type="transmembrane region" description="Helical" evidence="1">
    <location>
        <begin position="141"/>
        <end position="158"/>
    </location>
</feature>
<reference evidence="2 3" key="1">
    <citation type="submission" date="2018-07" db="EMBL/GenBank/DDBJ databases">
        <title>Comparative genomics of the Candidatus Parilichlamydiaceae reveals evidence of convergent evolution and genome reduction in the phylum Chlamydiae.</title>
        <authorList>
            <person name="Taylor-Brown A."/>
            <person name="Polkinghorne A."/>
        </authorList>
    </citation>
    <scope>NUCLEOTIDE SEQUENCE [LARGE SCALE GENOMIC DNA]</scope>
    <source>
        <strain evidence="2 3">Hat2</strain>
    </source>
</reference>
<name>A0A369KCP3_9BACT</name>
<organism evidence="2 3">
    <name type="scientific">Candidatus Similichlamydia laticola</name>
    <dbReference type="NCBI Taxonomy" id="2170265"/>
    <lineage>
        <taxon>Bacteria</taxon>
        <taxon>Pseudomonadati</taxon>
        <taxon>Chlamydiota</taxon>
        <taxon>Chlamydiia</taxon>
        <taxon>Parachlamydiales</taxon>
        <taxon>Candidatus Parilichlamydiaceae</taxon>
        <taxon>Candidatus Similichlamydia</taxon>
    </lineage>
</organism>
<dbReference type="AlphaFoldDB" id="A0A369KCP3"/>
<dbReference type="Proteomes" id="UP000253816">
    <property type="component" value="Unassembled WGS sequence"/>
</dbReference>
<sequence length="159" mass="17905">MPCSVDLDLAFLPAFCFSIATSSRLLHDCFRIQALFLRKIALCTSCLASGVFSLFVFSHLIGKEVGDSSIRTFMQMCGYVLVGYAVLACFQLVLAPVILCVEKAFLFLYCLCFLLILLGDWLDLAPLDVFFEEEINFSVRLMRIFSLVVCLSSLRIWLV</sequence>
<keyword evidence="3" id="KW-1185">Reference proteome</keyword>
<gene>
    <name evidence="2" type="ORF">HAT2_00186</name>
</gene>
<evidence type="ECO:0000256" key="1">
    <source>
        <dbReference type="SAM" id="Phobius"/>
    </source>
</evidence>
<dbReference type="EMBL" id="QQBG01000009">
    <property type="protein sequence ID" value="RDB31678.1"/>
    <property type="molecule type" value="Genomic_DNA"/>
</dbReference>
<protein>
    <submittedName>
        <fullName evidence="2">Uncharacterized protein</fullName>
    </submittedName>
</protein>
<keyword evidence="1" id="KW-0812">Transmembrane</keyword>